<dbReference type="GO" id="GO:0042549">
    <property type="term" value="P:photosystem II stabilization"/>
    <property type="evidence" value="ECO:0007669"/>
    <property type="project" value="InterPro"/>
</dbReference>
<organism evidence="12">
    <name type="scientific">Cyanothece sp. (strain PCC 7425 / ATCC 29141)</name>
    <dbReference type="NCBI Taxonomy" id="395961"/>
    <lineage>
        <taxon>Bacteria</taxon>
        <taxon>Bacillati</taxon>
        <taxon>Cyanobacteriota</taxon>
        <taxon>Cyanophyceae</taxon>
        <taxon>Gomontiellales</taxon>
        <taxon>Cyanothecaceae</taxon>
        <taxon>Cyanothece</taxon>
    </lineage>
</organism>
<evidence type="ECO:0000256" key="3">
    <source>
        <dbReference type="ARBA" id="ARBA00022531"/>
    </source>
</evidence>
<feature type="signal peptide" evidence="11">
    <location>
        <begin position="1"/>
        <end position="26"/>
    </location>
</feature>
<accession>B8HTW9</accession>
<dbReference type="GO" id="GO:0009654">
    <property type="term" value="C:photosystem II oxygen evolving complex"/>
    <property type="evidence" value="ECO:0007669"/>
    <property type="project" value="InterPro"/>
</dbReference>
<comment type="function">
    <text evidence="10">One of the extrinsic, lumenal subunits of photosystem II (PSII), which stabilize and protect the oxygen-evolving complex. PSII is a light-driven water plastoquinone oxidoreductase, using light energy to abstract electrons from H(2)O, generating a proton gradient subsequently used for ATP formation. Required for dimerization of PSII and for binding of PsbQ to PSII.</text>
</comment>
<evidence type="ECO:0000313" key="12">
    <source>
        <dbReference type="EMBL" id="ACL42889.1"/>
    </source>
</evidence>
<protein>
    <recommendedName>
        <fullName evidence="8">Photosystem II extrinsic protein O</fullName>
    </recommendedName>
    <alternativeName>
        <fullName evidence="9">Photosystem II manganese-stabilizing polypeptide</fullName>
    </alternativeName>
</protein>
<keyword evidence="4" id="KW-0793">Thylakoid</keyword>
<dbReference type="Pfam" id="PF01716">
    <property type="entry name" value="MSP"/>
    <property type="match status" value="1"/>
</dbReference>
<dbReference type="GO" id="GO:0010207">
    <property type="term" value="P:photosystem II assembly"/>
    <property type="evidence" value="ECO:0007669"/>
    <property type="project" value="InterPro"/>
</dbReference>
<keyword evidence="5" id="KW-0472">Membrane</keyword>
<keyword evidence="6" id="KW-0464">Manganese</keyword>
<keyword evidence="3" id="KW-0602">Photosynthesis</keyword>
<evidence type="ECO:0000256" key="4">
    <source>
        <dbReference type="ARBA" id="ARBA00023078"/>
    </source>
</evidence>
<evidence type="ECO:0000256" key="10">
    <source>
        <dbReference type="ARBA" id="ARBA00046136"/>
    </source>
</evidence>
<dbReference type="PANTHER" id="PTHR34058">
    <property type="entry name" value="OXYGEN-EVOLVING ENHANCER PROTEIN 1-2, CHLOROPLASTIC"/>
    <property type="match status" value="1"/>
</dbReference>
<dbReference type="OrthoDB" id="479833at2"/>
<gene>
    <name evidence="12" type="ordered locus">Cyan7425_0497</name>
</gene>
<evidence type="ECO:0000256" key="1">
    <source>
        <dbReference type="ARBA" id="ARBA00004526"/>
    </source>
</evidence>
<keyword evidence="11" id="KW-0732">Signal</keyword>
<dbReference type="EMBL" id="CP001344">
    <property type="protein sequence ID" value="ACL42889.1"/>
    <property type="molecule type" value="Genomic_DNA"/>
</dbReference>
<name>B8HTW9_CYAP4</name>
<evidence type="ECO:0000256" key="6">
    <source>
        <dbReference type="ARBA" id="ARBA00023211"/>
    </source>
</evidence>
<dbReference type="InterPro" id="IPR002628">
    <property type="entry name" value="PsbO"/>
</dbReference>
<evidence type="ECO:0000256" key="11">
    <source>
        <dbReference type="SAM" id="SignalP"/>
    </source>
</evidence>
<dbReference type="STRING" id="395961.Cyan7425_0497"/>
<evidence type="ECO:0000256" key="7">
    <source>
        <dbReference type="ARBA" id="ARBA00023276"/>
    </source>
</evidence>
<evidence type="ECO:0000256" key="9">
    <source>
        <dbReference type="ARBA" id="ARBA00043037"/>
    </source>
</evidence>
<evidence type="ECO:0000256" key="8">
    <source>
        <dbReference type="ARBA" id="ARBA00039796"/>
    </source>
</evidence>
<evidence type="ECO:0000256" key="2">
    <source>
        <dbReference type="ARBA" id="ARBA00009838"/>
    </source>
</evidence>
<dbReference type="HOGENOM" id="CLU_063138_0_0_3"/>
<dbReference type="KEGG" id="cyn:Cyan7425_0497"/>
<reference evidence="12" key="1">
    <citation type="submission" date="2009-01" db="EMBL/GenBank/DDBJ databases">
        <title>Complete sequence of chromosome Cyanothece sp. PCC 7425.</title>
        <authorList>
            <consortium name="US DOE Joint Genome Institute"/>
            <person name="Lucas S."/>
            <person name="Copeland A."/>
            <person name="Lapidus A."/>
            <person name="Glavina del Rio T."/>
            <person name="Dalin E."/>
            <person name="Tice H."/>
            <person name="Bruce D."/>
            <person name="Goodwin L."/>
            <person name="Pitluck S."/>
            <person name="Sims D."/>
            <person name="Meineke L."/>
            <person name="Brettin T."/>
            <person name="Detter J.C."/>
            <person name="Han C."/>
            <person name="Larimer F."/>
            <person name="Land M."/>
            <person name="Hauser L."/>
            <person name="Kyrpides N."/>
            <person name="Ovchinnikova G."/>
            <person name="Liberton M."/>
            <person name="Stoeckel J."/>
            <person name="Banerjee A."/>
            <person name="Singh A."/>
            <person name="Page L."/>
            <person name="Sato H."/>
            <person name="Zhao L."/>
            <person name="Sherman L."/>
            <person name="Pakrasi H."/>
            <person name="Richardson P."/>
        </authorList>
    </citation>
    <scope>NUCLEOTIDE SEQUENCE</scope>
    <source>
        <strain evidence="12">PCC 7425</strain>
    </source>
</reference>
<feature type="chain" id="PRO_5002871220" description="Photosystem II extrinsic protein O" evidence="11">
    <location>
        <begin position="27"/>
        <end position="274"/>
    </location>
</feature>
<dbReference type="SUPFAM" id="SSF56925">
    <property type="entry name" value="OMPA-like"/>
    <property type="match status" value="1"/>
</dbReference>
<dbReference type="AlphaFoldDB" id="B8HTW9"/>
<dbReference type="Gene3D" id="3.30.2050.10">
    <property type="entry name" value="photosynthetic oxygen evolving center domain"/>
    <property type="match status" value="1"/>
</dbReference>
<dbReference type="FunFam" id="3.30.2050.10:FF:000001">
    <property type="entry name" value="Oxygen-evolving enhancer protein 1, chloroplastic"/>
    <property type="match status" value="1"/>
</dbReference>
<proteinExistence type="inferred from homology"/>
<dbReference type="eggNOG" id="ENOG502Z7ZP">
    <property type="taxonomic scope" value="Bacteria"/>
</dbReference>
<keyword evidence="7" id="KW-0604">Photosystem II</keyword>
<comment type="similarity">
    <text evidence="2">Belongs to the PsbO family.</text>
</comment>
<dbReference type="GO" id="GO:0010242">
    <property type="term" value="F:oxygen evolving activity"/>
    <property type="evidence" value="ECO:0007669"/>
    <property type="project" value="InterPro"/>
</dbReference>
<sequence length="274" mass="29881">MRYRAFIVAFLAFCLGMLTLGGNALAAKPALTYDQIRGTGLANNCPSLDETARGSFALDPNQSYRMSALCLQPTTFLVKEEPKSRRQEADFVPAKVMTRYTSSIDQVQGPLKFNSNGSLTFTEEDGFDFQPITVQLPGGERVPLLFSVKNLVATTQPGLTSINTSTDFEGDFNVPSYRTSNFLDPKGRGLATGYDNAVALPAGADEDELTRANVKRFDVTKGKISLQVSKVNSRTGEIAGTFESEQLSDDDMGAHESKEMKIQGIFYSRIEPVG</sequence>
<dbReference type="InterPro" id="IPR011250">
    <property type="entry name" value="OMP/PagP_B-barrel"/>
</dbReference>
<dbReference type="Gene3D" id="2.40.160.30">
    <property type="entry name" value="Photosystem II, cytochrome c-550 precursor"/>
    <property type="match status" value="1"/>
</dbReference>
<comment type="subcellular location">
    <subcellularLocation>
        <location evidence="1">Cellular thylakoid membrane</location>
        <topology evidence="1">Peripheral membrane protein</topology>
        <orientation evidence="1">Lumenal side</orientation>
    </subcellularLocation>
</comment>
<evidence type="ECO:0000256" key="5">
    <source>
        <dbReference type="ARBA" id="ARBA00023136"/>
    </source>
</evidence>
<dbReference type="GO" id="GO:0031676">
    <property type="term" value="C:plasma membrane-derived thylakoid membrane"/>
    <property type="evidence" value="ECO:0007669"/>
    <property type="project" value="UniProtKB-SubCell"/>
</dbReference>